<proteinExistence type="predicted"/>
<organism evidence="1">
    <name type="scientific">Siphoviridae sp. ctTrD1</name>
    <dbReference type="NCBI Taxonomy" id="2825524"/>
    <lineage>
        <taxon>Viruses</taxon>
        <taxon>Duplodnaviria</taxon>
        <taxon>Heunggongvirae</taxon>
        <taxon>Uroviricota</taxon>
        <taxon>Caudoviricetes</taxon>
    </lineage>
</organism>
<accession>A0A8S5PP67</accession>
<protein>
    <submittedName>
        <fullName evidence="1">Uncharacterized protein</fullName>
    </submittedName>
</protein>
<evidence type="ECO:0000313" key="1">
    <source>
        <dbReference type="EMBL" id="DAE08959.1"/>
    </source>
</evidence>
<name>A0A8S5PP67_9CAUD</name>
<sequence length="34" mass="4170">MLVSKVILQQKRYQVHLLKLVPQRSILQQWLLRL</sequence>
<dbReference type="EMBL" id="BK015480">
    <property type="protein sequence ID" value="DAE08959.1"/>
    <property type="molecule type" value="Genomic_DNA"/>
</dbReference>
<reference evidence="1" key="1">
    <citation type="journal article" date="2021" name="Proc. Natl. Acad. Sci. U.S.A.">
        <title>A Catalog of Tens of Thousands of Viruses from Human Metagenomes Reveals Hidden Associations with Chronic Diseases.</title>
        <authorList>
            <person name="Tisza M.J."/>
            <person name="Buck C.B."/>
        </authorList>
    </citation>
    <scope>NUCLEOTIDE SEQUENCE</scope>
    <source>
        <strain evidence="1">CtTrD1</strain>
    </source>
</reference>